<keyword evidence="2" id="KW-1185">Reference proteome</keyword>
<dbReference type="EMBL" id="LXQA011170679">
    <property type="protein sequence ID" value="MCI87616.1"/>
    <property type="molecule type" value="Genomic_DNA"/>
</dbReference>
<feature type="non-terminal residue" evidence="1">
    <location>
        <position position="1"/>
    </location>
</feature>
<organism evidence="1 2">
    <name type="scientific">Trifolium medium</name>
    <dbReference type="NCBI Taxonomy" id="97028"/>
    <lineage>
        <taxon>Eukaryota</taxon>
        <taxon>Viridiplantae</taxon>
        <taxon>Streptophyta</taxon>
        <taxon>Embryophyta</taxon>
        <taxon>Tracheophyta</taxon>
        <taxon>Spermatophyta</taxon>
        <taxon>Magnoliopsida</taxon>
        <taxon>eudicotyledons</taxon>
        <taxon>Gunneridae</taxon>
        <taxon>Pentapetalae</taxon>
        <taxon>rosids</taxon>
        <taxon>fabids</taxon>
        <taxon>Fabales</taxon>
        <taxon>Fabaceae</taxon>
        <taxon>Papilionoideae</taxon>
        <taxon>50 kb inversion clade</taxon>
        <taxon>NPAAA clade</taxon>
        <taxon>Hologalegina</taxon>
        <taxon>IRL clade</taxon>
        <taxon>Trifolieae</taxon>
        <taxon>Trifolium</taxon>
    </lineage>
</organism>
<accession>A0A392VGU2</accession>
<dbReference type="AlphaFoldDB" id="A0A392VGU2"/>
<evidence type="ECO:0000313" key="1">
    <source>
        <dbReference type="EMBL" id="MCI87616.1"/>
    </source>
</evidence>
<protein>
    <submittedName>
        <fullName evidence="1">Uncharacterized protein</fullName>
    </submittedName>
</protein>
<comment type="caution">
    <text evidence="1">The sequence shown here is derived from an EMBL/GenBank/DDBJ whole genome shotgun (WGS) entry which is preliminary data.</text>
</comment>
<proteinExistence type="predicted"/>
<name>A0A392VGU2_9FABA</name>
<dbReference type="Proteomes" id="UP000265520">
    <property type="component" value="Unassembled WGS sequence"/>
</dbReference>
<evidence type="ECO:0000313" key="2">
    <source>
        <dbReference type="Proteomes" id="UP000265520"/>
    </source>
</evidence>
<feature type="non-terminal residue" evidence="1">
    <location>
        <position position="68"/>
    </location>
</feature>
<sequence length="68" mass="7473">RLVDTITDPKLAWVGPEPRVIASVITPTAVGTHTEIEDLVKGQVKNWDVFFPVEGKRVCSEYSDSGFA</sequence>
<reference evidence="1 2" key="1">
    <citation type="journal article" date="2018" name="Front. Plant Sci.">
        <title>Red Clover (Trifolium pratense) and Zigzag Clover (T. medium) - A Picture of Genomic Similarities and Differences.</title>
        <authorList>
            <person name="Dluhosova J."/>
            <person name="Istvanek J."/>
            <person name="Nedelnik J."/>
            <person name="Repkova J."/>
        </authorList>
    </citation>
    <scope>NUCLEOTIDE SEQUENCE [LARGE SCALE GENOMIC DNA]</scope>
    <source>
        <strain evidence="2">cv. 10/8</strain>
        <tissue evidence="1">Leaf</tissue>
    </source>
</reference>